<name>A0A9Q1HR38_CONCO</name>
<feature type="region of interest" description="Disordered" evidence="3">
    <location>
        <begin position="41"/>
        <end position="76"/>
    </location>
</feature>
<dbReference type="PANTHER" id="PTHR15337:SF11">
    <property type="entry name" value="THIOREDOXIN DOMAIN-CONTAINING PROTEIN"/>
    <property type="match status" value="1"/>
</dbReference>
<dbReference type="PANTHER" id="PTHR15337">
    <property type="entry name" value="ANTERIOR GRADIENT PROTEIN-RELATED"/>
    <property type="match status" value="1"/>
</dbReference>
<dbReference type="EMBL" id="JAFJMO010000015">
    <property type="protein sequence ID" value="KAJ8255677.1"/>
    <property type="molecule type" value="Genomic_DNA"/>
</dbReference>
<evidence type="ECO:0000313" key="6">
    <source>
        <dbReference type="Proteomes" id="UP001152803"/>
    </source>
</evidence>
<dbReference type="FunFam" id="3.40.30.10:FF:000036">
    <property type="entry name" value="anterior gradient protein 2 homolog"/>
    <property type="match status" value="1"/>
</dbReference>
<proteinExistence type="inferred from homology"/>
<keyword evidence="6" id="KW-1185">Reference proteome</keyword>
<protein>
    <recommendedName>
        <fullName evidence="7">Thioredoxin domain-containing protein</fullName>
    </recommendedName>
</protein>
<comment type="caution">
    <text evidence="5">The sequence shown here is derived from an EMBL/GenBank/DDBJ whole genome shotgun (WGS) entry which is preliminary data.</text>
</comment>
<keyword evidence="4" id="KW-0812">Transmembrane</keyword>
<dbReference type="Proteomes" id="UP001152803">
    <property type="component" value="Unassembled WGS sequence"/>
</dbReference>
<evidence type="ECO:0000256" key="2">
    <source>
        <dbReference type="ARBA" id="ARBA00038124"/>
    </source>
</evidence>
<dbReference type="GO" id="GO:0005783">
    <property type="term" value="C:endoplasmic reticulum"/>
    <property type="evidence" value="ECO:0007669"/>
    <property type="project" value="TreeGrafter"/>
</dbReference>
<evidence type="ECO:0000256" key="4">
    <source>
        <dbReference type="SAM" id="Phobius"/>
    </source>
</evidence>
<dbReference type="InterPro" id="IPR036249">
    <property type="entry name" value="Thioredoxin-like_sf"/>
</dbReference>
<feature type="transmembrane region" description="Helical" evidence="4">
    <location>
        <begin position="6"/>
        <end position="24"/>
    </location>
</feature>
<keyword evidence="4" id="KW-1133">Transmembrane helix</keyword>
<dbReference type="Pfam" id="PF13899">
    <property type="entry name" value="Thioredoxin_7"/>
    <property type="match status" value="1"/>
</dbReference>
<reference evidence="5" key="1">
    <citation type="journal article" date="2023" name="Science">
        <title>Genome structures resolve the early diversification of teleost fishes.</title>
        <authorList>
            <person name="Parey E."/>
            <person name="Louis A."/>
            <person name="Montfort J."/>
            <person name="Bouchez O."/>
            <person name="Roques C."/>
            <person name="Iampietro C."/>
            <person name="Lluch J."/>
            <person name="Castinel A."/>
            <person name="Donnadieu C."/>
            <person name="Desvignes T."/>
            <person name="Floi Bucao C."/>
            <person name="Jouanno E."/>
            <person name="Wen M."/>
            <person name="Mejri S."/>
            <person name="Dirks R."/>
            <person name="Jansen H."/>
            <person name="Henkel C."/>
            <person name="Chen W.J."/>
            <person name="Zahm M."/>
            <person name="Cabau C."/>
            <person name="Klopp C."/>
            <person name="Thompson A.W."/>
            <person name="Robinson-Rechavi M."/>
            <person name="Braasch I."/>
            <person name="Lecointre G."/>
            <person name="Bobe J."/>
            <person name="Postlethwait J.H."/>
            <person name="Berthelot C."/>
            <person name="Roest Crollius H."/>
            <person name="Guiguen Y."/>
        </authorList>
    </citation>
    <scope>NUCLEOTIDE SEQUENCE</scope>
    <source>
        <strain evidence="5">Concon-B</strain>
    </source>
</reference>
<evidence type="ECO:0000256" key="1">
    <source>
        <dbReference type="ARBA" id="ARBA00022729"/>
    </source>
</evidence>
<comment type="similarity">
    <text evidence="2">Belongs to the AGR family.</text>
</comment>
<evidence type="ECO:0000256" key="3">
    <source>
        <dbReference type="SAM" id="MobiDB-lite"/>
    </source>
</evidence>
<gene>
    <name evidence="5" type="ORF">COCON_G00195410</name>
</gene>
<dbReference type="SUPFAM" id="SSF52833">
    <property type="entry name" value="Thioredoxin-like"/>
    <property type="match status" value="1"/>
</dbReference>
<evidence type="ECO:0000313" key="5">
    <source>
        <dbReference type="EMBL" id="KAJ8255677.1"/>
    </source>
</evidence>
<dbReference type="InterPro" id="IPR051099">
    <property type="entry name" value="AGR/TXD"/>
</dbReference>
<accession>A0A9Q1HR38</accession>
<dbReference type="OrthoDB" id="262308at2759"/>
<keyword evidence="1" id="KW-0732">Signal</keyword>
<feature type="compositionally biased region" description="Polar residues" evidence="3">
    <location>
        <begin position="41"/>
        <end position="50"/>
    </location>
</feature>
<organism evidence="5 6">
    <name type="scientific">Conger conger</name>
    <name type="common">Conger eel</name>
    <name type="synonym">Muraena conger</name>
    <dbReference type="NCBI Taxonomy" id="82655"/>
    <lineage>
        <taxon>Eukaryota</taxon>
        <taxon>Metazoa</taxon>
        <taxon>Chordata</taxon>
        <taxon>Craniata</taxon>
        <taxon>Vertebrata</taxon>
        <taxon>Euteleostomi</taxon>
        <taxon>Actinopterygii</taxon>
        <taxon>Neopterygii</taxon>
        <taxon>Teleostei</taxon>
        <taxon>Anguilliformes</taxon>
        <taxon>Congridae</taxon>
        <taxon>Conger</taxon>
    </lineage>
</organism>
<keyword evidence="4" id="KW-0472">Membrane</keyword>
<sequence>MKATLHALSFVLVCLVAYYIAMVSQMKEELLVEKHRWDQDGTNVPDQDGTNALGAAPAEVPEAQEEETQQPHPLARGWGEDIDWVETYEEALRTSKTSKKPLMVIHHRESCPICKDLKAAFSGHEEIQRMAKEEFVMFNLMHETKDSNLAPDGYYVPRIIFVDPAMVVRSDITRPGKKYMYSYTDNDMQQLLDNMKKVKIPLNLPEL</sequence>
<dbReference type="Gene3D" id="3.40.30.10">
    <property type="entry name" value="Glutaredoxin"/>
    <property type="match status" value="1"/>
</dbReference>
<dbReference type="AlphaFoldDB" id="A0A9Q1HR38"/>
<evidence type="ECO:0008006" key="7">
    <source>
        <dbReference type="Google" id="ProtNLM"/>
    </source>
</evidence>